<accession>A0A9P5Z361</accession>
<evidence type="ECO:0000259" key="3">
    <source>
        <dbReference type="Pfam" id="PF00135"/>
    </source>
</evidence>
<dbReference type="Proteomes" id="UP000807469">
    <property type="component" value="Unassembled WGS sequence"/>
</dbReference>
<evidence type="ECO:0000313" key="5">
    <source>
        <dbReference type="Proteomes" id="UP000807469"/>
    </source>
</evidence>
<organism evidence="4 5">
    <name type="scientific">Pholiota conissans</name>
    <dbReference type="NCBI Taxonomy" id="109636"/>
    <lineage>
        <taxon>Eukaryota</taxon>
        <taxon>Fungi</taxon>
        <taxon>Dikarya</taxon>
        <taxon>Basidiomycota</taxon>
        <taxon>Agaricomycotina</taxon>
        <taxon>Agaricomycetes</taxon>
        <taxon>Agaricomycetidae</taxon>
        <taxon>Agaricales</taxon>
        <taxon>Agaricineae</taxon>
        <taxon>Strophariaceae</taxon>
        <taxon>Pholiota</taxon>
    </lineage>
</organism>
<comment type="caution">
    <text evidence="4">The sequence shown here is derived from an EMBL/GenBank/DDBJ whole genome shotgun (WGS) entry which is preliminary data.</text>
</comment>
<keyword evidence="5" id="KW-1185">Reference proteome</keyword>
<dbReference type="InterPro" id="IPR002018">
    <property type="entry name" value="CarbesteraseB"/>
</dbReference>
<dbReference type="PANTHER" id="PTHR43918:SF4">
    <property type="entry name" value="CARBOXYLIC ESTER HYDROLASE"/>
    <property type="match status" value="1"/>
</dbReference>
<dbReference type="GO" id="GO:0052689">
    <property type="term" value="F:carboxylic ester hydrolase activity"/>
    <property type="evidence" value="ECO:0007669"/>
    <property type="project" value="TreeGrafter"/>
</dbReference>
<dbReference type="OrthoDB" id="408631at2759"/>
<gene>
    <name evidence="4" type="ORF">BDN70DRAFT_654774</name>
</gene>
<dbReference type="PANTHER" id="PTHR43918">
    <property type="entry name" value="ACETYLCHOLINESTERASE"/>
    <property type="match status" value="1"/>
</dbReference>
<dbReference type="Gene3D" id="3.40.50.1820">
    <property type="entry name" value="alpha/beta hydrolase"/>
    <property type="match status" value="1"/>
</dbReference>
<feature type="domain" description="Carboxylesterase type B" evidence="3">
    <location>
        <begin position="5"/>
        <end position="180"/>
    </location>
</feature>
<evidence type="ECO:0000256" key="2">
    <source>
        <dbReference type="ARBA" id="ARBA00022801"/>
    </source>
</evidence>
<dbReference type="SUPFAM" id="SSF53474">
    <property type="entry name" value="alpha/beta-Hydrolases"/>
    <property type="match status" value="1"/>
</dbReference>
<sequence length="198" mass="21661">MTAPPLFRAAITSSTFLPSQYPFNDRIPELIYSEVVAQANCKSGKDCLDCLRSVDANTLQAINKEISANGFFGTFVFVPVVDGDFIIESPTKLLKRHKINSVLLSVTNSFEGASLVNQSTASTVDVSEYISQLFPNIKANAIKAAVALYADLGTNIFQVNAIMGESIFICPTQLLMKAVGKSAYKENLRYRPVYMGRT</sequence>
<protein>
    <recommendedName>
        <fullName evidence="3">Carboxylesterase type B domain-containing protein</fullName>
    </recommendedName>
</protein>
<evidence type="ECO:0000256" key="1">
    <source>
        <dbReference type="ARBA" id="ARBA00005964"/>
    </source>
</evidence>
<proteinExistence type="inferred from homology"/>
<dbReference type="InterPro" id="IPR029058">
    <property type="entry name" value="AB_hydrolase_fold"/>
</dbReference>
<evidence type="ECO:0000313" key="4">
    <source>
        <dbReference type="EMBL" id="KAF9479981.1"/>
    </source>
</evidence>
<dbReference type="AlphaFoldDB" id="A0A9P5Z361"/>
<name>A0A9P5Z361_9AGAR</name>
<reference evidence="4" key="1">
    <citation type="submission" date="2020-11" db="EMBL/GenBank/DDBJ databases">
        <authorList>
            <consortium name="DOE Joint Genome Institute"/>
            <person name="Ahrendt S."/>
            <person name="Riley R."/>
            <person name="Andreopoulos W."/>
            <person name="Labutti K."/>
            <person name="Pangilinan J."/>
            <person name="Ruiz-Duenas F.J."/>
            <person name="Barrasa J.M."/>
            <person name="Sanchez-Garcia M."/>
            <person name="Camarero S."/>
            <person name="Miyauchi S."/>
            <person name="Serrano A."/>
            <person name="Linde D."/>
            <person name="Babiker R."/>
            <person name="Drula E."/>
            <person name="Ayuso-Fernandez I."/>
            <person name="Pacheco R."/>
            <person name="Padilla G."/>
            <person name="Ferreira P."/>
            <person name="Barriuso J."/>
            <person name="Kellner H."/>
            <person name="Castanera R."/>
            <person name="Alfaro M."/>
            <person name="Ramirez L."/>
            <person name="Pisabarro A.G."/>
            <person name="Kuo A."/>
            <person name="Tritt A."/>
            <person name="Lipzen A."/>
            <person name="He G."/>
            <person name="Yan M."/>
            <person name="Ng V."/>
            <person name="Cullen D."/>
            <person name="Martin F."/>
            <person name="Rosso M.-N."/>
            <person name="Henrissat B."/>
            <person name="Hibbett D."/>
            <person name="Martinez A.T."/>
            <person name="Grigoriev I.V."/>
        </authorList>
    </citation>
    <scope>NUCLEOTIDE SEQUENCE</scope>
    <source>
        <strain evidence="4">CIRM-BRFM 674</strain>
    </source>
</reference>
<comment type="similarity">
    <text evidence="1">Belongs to the type-B carboxylesterase/lipase family.</text>
</comment>
<keyword evidence="2" id="KW-0378">Hydrolase</keyword>
<dbReference type="Pfam" id="PF00135">
    <property type="entry name" value="COesterase"/>
    <property type="match status" value="1"/>
</dbReference>
<dbReference type="EMBL" id="MU155202">
    <property type="protein sequence ID" value="KAF9479981.1"/>
    <property type="molecule type" value="Genomic_DNA"/>
</dbReference>
<dbReference type="InterPro" id="IPR050654">
    <property type="entry name" value="AChE-related_enzymes"/>
</dbReference>